<dbReference type="Proteomes" id="UP000244450">
    <property type="component" value="Unassembled WGS sequence"/>
</dbReference>
<protein>
    <recommendedName>
        <fullName evidence="3">DNA-binding protein</fullName>
    </recommendedName>
</protein>
<comment type="caution">
    <text evidence="1">The sequence shown here is derived from an EMBL/GenBank/DDBJ whole genome shotgun (WGS) entry which is preliminary data.</text>
</comment>
<organism evidence="1 2">
    <name type="scientific">Chitinophaga parva</name>
    <dbReference type="NCBI Taxonomy" id="2169414"/>
    <lineage>
        <taxon>Bacteria</taxon>
        <taxon>Pseudomonadati</taxon>
        <taxon>Bacteroidota</taxon>
        <taxon>Chitinophagia</taxon>
        <taxon>Chitinophagales</taxon>
        <taxon>Chitinophagaceae</taxon>
        <taxon>Chitinophaga</taxon>
    </lineage>
</organism>
<proteinExistence type="predicted"/>
<evidence type="ECO:0000313" key="2">
    <source>
        <dbReference type="Proteomes" id="UP000244450"/>
    </source>
</evidence>
<keyword evidence="2" id="KW-1185">Reference proteome</keyword>
<dbReference type="AlphaFoldDB" id="A0A2T7BBX8"/>
<gene>
    <name evidence="1" type="ORF">DCC81_19320</name>
</gene>
<sequence length="143" mass="15849">MQIIHRQRFFYANSETLNIIKYMRYIVLIALFTTLGLAGRAQTKIAASEAKKHIGDSVTVCAKVMGAKYVTGGKNAPTLLDLDGKFPNQPLTLVIFKPARDGFSYAPDEKLLDKQICVTGRITEFKGKPQINVTSESQIKIAQ</sequence>
<accession>A0A2T7BBX8</accession>
<evidence type="ECO:0000313" key="1">
    <source>
        <dbReference type="EMBL" id="PUZ22589.1"/>
    </source>
</evidence>
<reference evidence="1 2" key="1">
    <citation type="submission" date="2018-04" db="EMBL/GenBank/DDBJ databases">
        <title>Chitinophaga fuyangensis sp. nov., isolated from soil in a chemical factory.</title>
        <authorList>
            <person name="Chen K."/>
        </authorList>
    </citation>
    <scope>NUCLEOTIDE SEQUENCE [LARGE SCALE GENOMIC DNA]</scope>
    <source>
        <strain evidence="1 2">LY-1</strain>
    </source>
</reference>
<dbReference type="EMBL" id="QCYK01000003">
    <property type="protein sequence ID" value="PUZ22589.1"/>
    <property type="molecule type" value="Genomic_DNA"/>
</dbReference>
<name>A0A2T7BBX8_9BACT</name>
<evidence type="ECO:0008006" key="3">
    <source>
        <dbReference type="Google" id="ProtNLM"/>
    </source>
</evidence>